<gene>
    <name evidence="1" type="ORF">MELA_01957</name>
</gene>
<name>A0A564ZLP2_9BACT</name>
<reference evidence="1 2" key="1">
    <citation type="submission" date="2019-07" db="EMBL/GenBank/DDBJ databases">
        <authorList>
            <person name="Cremers G."/>
        </authorList>
    </citation>
    <scope>NUCLEOTIDE SEQUENCE [LARGE SCALE GENOMIC DNA]</scope>
</reference>
<evidence type="ECO:0000313" key="2">
    <source>
        <dbReference type="Proteomes" id="UP000334340"/>
    </source>
</evidence>
<organism evidence="1 2">
    <name type="scientific">Candidatus Methylomirabilis lanthanidiphila</name>
    <dbReference type="NCBI Taxonomy" id="2211376"/>
    <lineage>
        <taxon>Bacteria</taxon>
        <taxon>Candidatus Methylomirabilota</taxon>
        <taxon>Candidatus Methylomirabilia</taxon>
        <taxon>Candidatus Methylomirabilales</taxon>
        <taxon>Candidatus Methylomirabilaceae</taxon>
        <taxon>Candidatus Methylomirabilis</taxon>
    </lineage>
</organism>
<keyword evidence="2" id="KW-1185">Reference proteome</keyword>
<accession>A0A564ZLP2</accession>
<dbReference type="AlphaFoldDB" id="A0A564ZLP2"/>
<dbReference type="Proteomes" id="UP000334340">
    <property type="component" value="Unassembled WGS sequence"/>
</dbReference>
<dbReference type="EMBL" id="CABIKM010000029">
    <property type="protein sequence ID" value="VUZ85572.1"/>
    <property type="molecule type" value="Genomic_DNA"/>
</dbReference>
<protein>
    <submittedName>
        <fullName evidence="1">Uncharacterized protein</fullName>
    </submittedName>
</protein>
<sequence>MTVQQATAEVFLTAFNALSRQEQVVILGRIARDRKFRRLLEDISDRPVIEEERDKPSRPLRDYIKDREQREREKAVVSHKSLYSDCHSGLDPESSLSALDSRFRGNDGSRMNVKRRKIHYTRVRG</sequence>
<evidence type="ECO:0000313" key="1">
    <source>
        <dbReference type="EMBL" id="VUZ85572.1"/>
    </source>
</evidence>
<proteinExistence type="predicted"/>